<gene>
    <name evidence="1" type="ORF">SAMN05216402_1351</name>
</gene>
<dbReference type="SUPFAM" id="SSF52833">
    <property type="entry name" value="Thioredoxin-like"/>
    <property type="match status" value="1"/>
</dbReference>
<dbReference type="InterPro" id="IPR036249">
    <property type="entry name" value="Thioredoxin-like_sf"/>
</dbReference>
<comment type="caution">
    <text evidence="1">The sequence shown here is derived from an EMBL/GenBank/DDBJ whole genome shotgun (WGS) entry which is preliminary data.</text>
</comment>
<evidence type="ECO:0000313" key="2">
    <source>
        <dbReference type="Proteomes" id="UP000183471"/>
    </source>
</evidence>
<keyword evidence="2" id="KW-1185">Reference proteome</keyword>
<dbReference type="Proteomes" id="UP000183471">
    <property type="component" value="Unassembled WGS sequence"/>
</dbReference>
<dbReference type="EMBL" id="FNKY01000001">
    <property type="protein sequence ID" value="SDQ56641.1"/>
    <property type="molecule type" value="Genomic_DNA"/>
</dbReference>
<protein>
    <submittedName>
        <fullName evidence="1">Thiol-disulfide isomerase or thioredoxin</fullName>
    </submittedName>
</protein>
<name>A0ABY0TB75_9PROT</name>
<reference evidence="1 2" key="1">
    <citation type="submission" date="2016-10" db="EMBL/GenBank/DDBJ databases">
        <authorList>
            <person name="Varghese N."/>
            <person name="Submissions S."/>
        </authorList>
    </citation>
    <scope>NUCLEOTIDE SEQUENCE [LARGE SCALE GENOMIC DNA]</scope>
    <source>
        <strain evidence="1 2">Nl1</strain>
    </source>
</reference>
<dbReference type="RefSeq" id="WP_256324071.1">
    <property type="nucleotide sequence ID" value="NZ_FNKY01000001.1"/>
</dbReference>
<proteinExistence type="predicted"/>
<sequence length="192" mass="21808">MFNIFKSIIVICSLRTGGLGVMARTPHRPMMGGLLLVLALTFMNASGAAESVRPFTLGSLEKVLGAREDKPFILVFWSLDCQYCPTELKMLSELKRSHPALDVVLIATDSVSDAPQLIARTESYGMNKAEQWVFAEDMPERLRFEIDRRWYGEVPRTYFYDRKHQREAKTGLVSKKFFEDWIARNAVTGSGH</sequence>
<dbReference type="Gene3D" id="3.40.30.10">
    <property type="entry name" value="Glutaredoxin"/>
    <property type="match status" value="1"/>
</dbReference>
<dbReference type="GO" id="GO:0016853">
    <property type="term" value="F:isomerase activity"/>
    <property type="evidence" value="ECO:0007669"/>
    <property type="project" value="UniProtKB-KW"/>
</dbReference>
<keyword evidence="1" id="KW-0413">Isomerase</keyword>
<organism evidence="1 2">
    <name type="scientific">Nitrosospira multiformis</name>
    <dbReference type="NCBI Taxonomy" id="1231"/>
    <lineage>
        <taxon>Bacteria</taxon>
        <taxon>Pseudomonadati</taxon>
        <taxon>Pseudomonadota</taxon>
        <taxon>Betaproteobacteria</taxon>
        <taxon>Nitrosomonadales</taxon>
        <taxon>Nitrosomonadaceae</taxon>
        <taxon>Nitrosospira</taxon>
    </lineage>
</organism>
<evidence type="ECO:0000313" key="1">
    <source>
        <dbReference type="EMBL" id="SDQ56641.1"/>
    </source>
</evidence>
<accession>A0ABY0TB75</accession>